<dbReference type="EMBL" id="BFAA01002557">
    <property type="protein sequence ID" value="GCB62201.1"/>
    <property type="molecule type" value="Genomic_DNA"/>
</dbReference>
<evidence type="ECO:0000313" key="2">
    <source>
        <dbReference type="Proteomes" id="UP000288216"/>
    </source>
</evidence>
<name>A0A401NMT8_SCYTO</name>
<sequence>MTQTTPCSDEKLCIVSKKQACYESTRVWKTSFQPHPALTDNYQPCDTKAEGTEILPNGSSKNHPNVSQKTLPEAARMGQCTFIHEQNAMSSCCRGKAEDTSLRLTATNSNHIISTCPVNQIVHKEVLPSGLSSRALSHADVKLAEYQNGTKSKSPCTPIAPEQYRIQKIHHSDKENKWGPIPFNPSVKYKFGQNMWQDITMKNNNTRRGCRVTPGRKIATGRNTKRTTAYITHNKKKENITKAKTMNVIMKQTALDKPKIKAVIQRQTNMSENKVFGNASYEKRRHPLEGLYVRGGSWQGHVKKENYPQQQNVRKEIPKAAMRNLPRQPPNFLQENHLKNGMESEHQLQSWFSPLSLTQQSSYSKLPNPLFGKEAQNKIQLNLFDSSDDSD</sequence>
<proteinExistence type="predicted"/>
<accession>A0A401NMT8</accession>
<dbReference type="Proteomes" id="UP000288216">
    <property type="component" value="Unassembled WGS sequence"/>
</dbReference>
<organism evidence="1 2">
    <name type="scientific">Scyliorhinus torazame</name>
    <name type="common">Cloudy catshark</name>
    <name type="synonym">Catulus torazame</name>
    <dbReference type="NCBI Taxonomy" id="75743"/>
    <lineage>
        <taxon>Eukaryota</taxon>
        <taxon>Metazoa</taxon>
        <taxon>Chordata</taxon>
        <taxon>Craniata</taxon>
        <taxon>Vertebrata</taxon>
        <taxon>Chondrichthyes</taxon>
        <taxon>Elasmobranchii</taxon>
        <taxon>Galeomorphii</taxon>
        <taxon>Galeoidea</taxon>
        <taxon>Carcharhiniformes</taxon>
        <taxon>Scyliorhinidae</taxon>
        <taxon>Scyliorhinus</taxon>
    </lineage>
</organism>
<reference evidence="1 2" key="1">
    <citation type="journal article" date="2018" name="Nat. Ecol. Evol.">
        <title>Shark genomes provide insights into elasmobranch evolution and the origin of vertebrates.</title>
        <authorList>
            <person name="Hara Y"/>
            <person name="Yamaguchi K"/>
            <person name="Onimaru K"/>
            <person name="Kadota M"/>
            <person name="Koyanagi M"/>
            <person name="Keeley SD"/>
            <person name="Tatsumi K"/>
            <person name="Tanaka K"/>
            <person name="Motone F"/>
            <person name="Kageyama Y"/>
            <person name="Nozu R"/>
            <person name="Adachi N"/>
            <person name="Nishimura O"/>
            <person name="Nakagawa R"/>
            <person name="Tanegashima C"/>
            <person name="Kiyatake I"/>
            <person name="Matsumoto R"/>
            <person name="Murakumo K"/>
            <person name="Nishida K"/>
            <person name="Terakita A"/>
            <person name="Kuratani S"/>
            <person name="Sato K"/>
            <person name="Hyodo S Kuraku.S."/>
        </authorList>
    </citation>
    <scope>NUCLEOTIDE SEQUENCE [LARGE SCALE GENOMIC DNA]</scope>
</reference>
<evidence type="ECO:0000313" key="1">
    <source>
        <dbReference type="EMBL" id="GCB62201.1"/>
    </source>
</evidence>
<dbReference type="AlphaFoldDB" id="A0A401NMT8"/>
<dbReference type="OrthoDB" id="10066605at2759"/>
<gene>
    <name evidence="1" type="ORF">scyTo_0007183</name>
</gene>
<protein>
    <submittedName>
        <fullName evidence="1">Uncharacterized protein</fullName>
    </submittedName>
</protein>
<keyword evidence="2" id="KW-1185">Reference proteome</keyword>
<comment type="caution">
    <text evidence="1">The sequence shown here is derived from an EMBL/GenBank/DDBJ whole genome shotgun (WGS) entry which is preliminary data.</text>
</comment>